<dbReference type="InterPro" id="IPR029065">
    <property type="entry name" value="Enolase_C-like"/>
</dbReference>
<gene>
    <name evidence="2" type="ORF">DWU98_00600</name>
</gene>
<dbReference type="InterPro" id="IPR036849">
    <property type="entry name" value="Enolase-like_C_sf"/>
</dbReference>
<feature type="domain" description="Mandelate racemase/muconate lactonizing enzyme C-terminal" evidence="1">
    <location>
        <begin position="145"/>
        <end position="273"/>
    </location>
</feature>
<dbReference type="InterPro" id="IPR018110">
    <property type="entry name" value="Mandel_Rmase/mucon_lact_enz_CS"/>
</dbReference>
<dbReference type="Gene3D" id="3.30.390.10">
    <property type="entry name" value="Enolase-like, N-terminal domain"/>
    <property type="match status" value="1"/>
</dbReference>
<dbReference type="NCBIfam" id="NF043051">
    <property type="entry name" value="ManoateDhtManD"/>
    <property type="match status" value="1"/>
</dbReference>
<dbReference type="InterPro" id="IPR034593">
    <property type="entry name" value="DgoD-like"/>
</dbReference>
<dbReference type="GO" id="GO:0000287">
    <property type="term" value="F:magnesium ion binding"/>
    <property type="evidence" value="ECO:0007669"/>
    <property type="project" value="UniProtKB-ARBA"/>
</dbReference>
<dbReference type="Proteomes" id="UP000254258">
    <property type="component" value="Unassembled WGS sequence"/>
</dbReference>
<keyword evidence="3" id="KW-1185">Reference proteome</keyword>
<evidence type="ECO:0000313" key="3">
    <source>
        <dbReference type="Proteomes" id="UP000254258"/>
    </source>
</evidence>
<dbReference type="GO" id="GO:0008927">
    <property type="term" value="F:mannonate dehydratase activity"/>
    <property type="evidence" value="ECO:0007669"/>
    <property type="project" value="UniProtKB-ARBA"/>
</dbReference>
<name>A0A370X9K3_9GAMM</name>
<dbReference type="InterPro" id="IPR013342">
    <property type="entry name" value="Mandelate_racemase_C"/>
</dbReference>
<dbReference type="InterPro" id="IPR013341">
    <property type="entry name" value="Mandelate_racemase_N_dom"/>
</dbReference>
<dbReference type="Gene3D" id="3.20.20.120">
    <property type="entry name" value="Enolase-like C-terminal domain"/>
    <property type="match status" value="1"/>
</dbReference>
<dbReference type="AlphaFoldDB" id="A0A370X9K3"/>
<dbReference type="SUPFAM" id="SSF51604">
    <property type="entry name" value="Enolase C-terminal domain-like"/>
    <property type="match status" value="1"/>
</dbReference>
<dbReference type="PANTHER" id="PTHR48080:SF6">
    <property type="entry name" value="STARVATION-SENSING PROTEIN RSPA"/>
    <property type="match status" value="1"/>
</dbReference>
<accession>A0A370X9K3</accession>
<dbReference type="EMBL" id="QRBE01000001">
    <property type="protein sequence ID" value="RDS85094.1"/>
    <property type="molecule type" value="Genomic_DNA"/>
</dbReference>
<dbReference type="SMART" id="SM00922">
    <property type="entry name" value="MR_MLE"/>
    <property type="match status" value="1"/>
</dbReference>
<organism evidence="2 3">
    <name type="scientific">Dyella monticola</name>
    <dbReference type="NCBI Taxonomy" id="1927958"/>
    <lineage>
        <taxon>Bacteria</taxon>
        <taxon>Pseudomonadati</taxon>
        <taxon>Pseudomonadota</taxon>
        <taxon>Gammaproteobacteria</taxon>
        <taxon>Lysobacterales</taxon>
        <taxon>Rhodanobacteraceae</taxon>
        <taxon>Dyella</taxon>
    </lineage>
</organism>
<reference evidence="2 3" key="1">
    <citation type="submission" date="2018-07" db="EMBL/GenBank/DDBJ databases">
        <title>Dyella monticola sp. nov. and Dyella psychrodurans sp. nov. isolated from monsoon evergreen broad-leaved forest soil of Dinghu Mountain, China.</title>
        <authorList>
            <person name="Gao Z."/>
            <person name="Qiu L."/>
        </authorList>
    </citation>
    <scope>NUCLEOTIDE SEQUENCE [LARGE SCALE GENOMIC DNA]</scope>
    <source>
        <strain evidence="2 3">4G-K06</strain>
    </source>
</reference>
<sequence>MNTASTPASNTHSSARDREIVDARVIVTCPGRNFVTLKIETRSGITGLGDATLNGRELAVASYLQDHLAPNLIGRDAGRIEDIWQFFHRGAYWRRGPVTMTAIAAVDVALWDILGKFANMPIYQLLGGRSREGALVYGHANGRDIEEASDAVGRFIEQGFLAVRAQCGVPGVKKAYGISSGKAYEPAESELPLETVWSTPQYLDIAPKLFERLRHDHGTDVHLLHDVHHRLTPIEAARLARSLEPYRLFWMEDATPAENQKSFELIRQHSTTPLAVGEVFNSIWDCKHLIENQLIDYIRTTIVHGGGITHMRRLADFAALHQVRTGFHGATDLSPVCMGAALHFDTWVPNFGIQEYMFHSDETDEVFPHDYVLRDGRLHCGETAGHGVTIDEKLAARFPYSPKQLPIARLEDGSMWDW</sequence>
<dbReference type="GO" id="GO:0016052">
    <property type="term" value="P:carbohydrate catabolic process"/>
    <property type="evidence" value="ECO:0007669"/>
    <property type="project" value="UniProtKB-ARBA"/>
</dbReference>
<dbReference type="FunFam" id="3.20.20.120:FF:000004">
    <property type="entry name" value="D-galactonate dehydratase family protein"/>
    <property type="match status" value="1"/>
</dbReference>
<evidence type="ECO:0000313" key="2">
    <source>
        <dbReference type="EMBL" id="RDS85094.1"/>
    </source>
</evidence>
<comment type="caution">
    <text evidence="2">The sequence shown here is derived from an EMBL/GenBank/DDBJ whole genome shotgun (WGS) entry which is preliminary data.</text>
</comment>
<dbReference type="PROSITE" id="PS00908">
    <property type="entry name" value="MR_MLE_1"/>
    <property type="match status" value="1"/>
</dbReference>
<dbReference type="Pfam" id="PF02746">
    <property type="entry name" value="MR_MLE_N"/>
    <property type="match status" value="1"/>
</dbReference>
<dbReference type="InterPro" id="IPR034589">
    <property type="entry name" value="D-mannonate_dehydratase-like"/>
</dbReference>
<protein>
    <submittedName>
        <fullName evidence="2">D-galactonate dehydratase family protein</fullName>
    </submittedName>
</protein>
<evidence type="ECO:0000259" key="1">
    <source>
        <dbReference type="SMART" id="SM00922"/>
    </source>
</evidence>
<dbReference type="PANTHER" id="PTHR48080">
    <property type="entry name" value="D-GALACTONATE DEHYDRATASE-RELATED"/>
    <property type="match status" value="1"/>
</dbReference>
<dbReference type="Pfam" id="PF13378">
    <property type="entry name" value="MR_MLE_C"/>
    <property type="match status" value="1"/>
</dbReference>
<dbReference type="SUPFAM" id="SSF54826">
    <property type="entry name" value="Enolase N-terminal domain-like"/>
    <property type="match status" value="1"/>
</dbReference>
<dbReference type="GO" id="GO:0009063">
    <property type="term" value="P:amino acid catabolic process"/>
    <property type="evidence" value="ECO:0007669"/>
    <property type="project" value="InterPro"/>
</dbReference>
<dbReference type="SFLD" id="SFLDS00001">
    <property type="entry name" value="Enolase"/>
    <property type="match status" value="1"/>
</dbReference>
<dbReference type="RefSeq" id="WP_115494117.1">
    <property type="nucleotide sequence ID" value="NZ_QRBE01000001.1"/>
</dbReference>
<dbReference type="OrthoDB" id="103536at2"/>
<dbReference type="NCBIfam" id="NF011654">
    <property type="entry name" value="PRK15072.1"/>
    <property type="match status" value="1"/>
</dbReference>
<dbReference type="InterPro" id="IPR029017">
    <property type="entry name" value="Enolase-like_N"/>
</dbReference>
<dbReference type="SFLD" id="SFLDG00033">
    <property type="entry name" value="mannonate_dehydratase"/>
    <property type="match status" value="1"/>
</dbReference>
<proteinExistence type="predicted"/>